<gene>
    <name evidence="3" type="ORF">FNK824_LOCUS30076</name>
    <name evidence="2" type="ORF">SEV965_LOCUS35913</name>
</gene>
<dbReference type="AlphaFoldDB" id="A0A819T900"/>
<organism evidence="3 4">
    <name type="scientific">Rotaria sordida</name>
    <dbReference type="NCBI Taxonomy" id="392033"/>
    <lineage>
        <taxon>Eukaryota</taxon>
        <taxon>Metazoa</taxon>
        <taxon>Spiralia</taxon>
        <taxon>Gnathifera</taxon>
        <taxon>Rotifera</taxon>
        <taxon>Eurotatoria</taxon>
        <taxon>Bdelloidea</taxon>
        <taxon>Philodinida</taxon>
        <taxon>Philodinidae</taxon>
        <taxon>Rotaria</taxon>
    </lineage>
</organism>
<evidence type="ECO:0000313" key="4">
    <source>
        <dbReference type="Proteomes" id="UP000663874"/>
    </source>
</evidence>
<protein>
    <submittedName>
        <fullName evidence="3">Uncharacterized protein</fullName>
    </submittedName>
</protein>
<dbReference type="Proteomes" id="UP000663889">
    <property type="component" value="Unassembled WGS sequence"/>
</dbReference>
<dbReference type="Proteomes" id="UP000663874">
    <property type="component" value="Unassembled WGS sequence"/>
</dbReference>
<sequence>TDFQTVSHHNHKPNHSAGQVATARTSVTDAVATLSDNAISSLTNLRNLKRNVQRIR</sequence>
<dbReference type="EMBL" id="CAJOBE010009040">
    <property type="protein sequence ID" value="CAF4075849.1"/>
    <property type="molecule type" value="Genomic_DNA"/>
</dbReference>
<feature type="region of interest" description="Disordered" evidence="1">
    <location>
        <begin position="1"/>
        <end position="22"/>
    </location>
</feature>
<evidence type="ECO:0000313" key="2">
    <source>
        <dbReference type="EMBL" id="CAF1497860.1"/>
    </source>
</evidence>
<dbReference type="EMBL" id="CAJNOU010006140">
    <property type="protein sequence ID" value="CAF1497860.1"/>
    <property type="molecule type" value="Genomic_DNA"/>
</dbReference>
<name>A0A819T900_9BILA</name>
<comment type="caution">
    <text evidence="3">The sequence shown here is derived from an EMBL/GenBank/DDBJ whole genome shotgun (WGS) entry which is preliminary data.</text>
</comment>
<evidence type="ECO:0000256" key="1">
    <source>
        <dbReference type="SAM" id="MobiDB-lite"/>
    </source>
</evidence>
<accession>A0A819T900</accession>
<evidence type="ECO:0000313" key="3">
    <source>
        <dbReference type="EMBL" id="CAF4075849.1"/>
    </source>
</evidence>
<proteinExistence type="predicted"/>
<reference evidence="3" key="1">
    <citation type="submission" date="2021-02" db="EMBL/GenBank/DDBJ databases">
        <authorList>
            <person name="Nowell W R."/>
        </authorList>
    </citation>
    <scope>NUCLEOTIDE SEQUENCE</scope>
</reference>
<feature type="non-terminal residue" evidence="3">
    <location>
        <position position="1"/>
    </location>
</feature>